<accession>A0A174BYJ2</accession>
<dbReference type="Proteomes" id="UP000095546">
    <property type="component" value="Unassembled WGS sequence"/>
</dbReference>
<proteinExistence type="predicted"/>
<protein>
    <submittedName>
        <fullName evidence="1">Uncharacterized protein</fullName>
    </submittedName>
</protein>
<reference evidence="1 2" key="1">
    <citation type="submission" date="2015-09" db="EMBL/GenBank/DDBJ databases">
        <authorList>
            <consortium name="Pathogen Informatics"/>
        </authorList>
    </citation>
    <scope>NUCLEOTIDE SEQUENCE [LARGE SCALE GENOMIC DNA]</scope>
    <source>
        <strain evidence="1 2">2789STDY5608828</strain>
    </source>
</reference>
<name>A0A174BYJ2_9FIRM</name>
<evidence type="ECO:0000313" key="1">
    <source>
        <dbReference type="EMBL" id="CUO04576.1"/>
    </source>
</evidence>
<dbReference type="AlphaFoldDB" id="A0A174BYJ2"/>
<organism evidence="1 2">
    <name type="scientific">Mitsuokella jalaludinii</name>
    <dbReference type="NCBI Taxonomy" id="187979"/>
    <lineage>
        <taxon>Bacteria</taxon>
        <taxon>Bacillati</taxon>
        <taxon>Bacillota</taxon>
        <taxon>Negativicutes</taxon>
        <taxon>Selenomonadales</taxon>
        <taxon>Selenomonadaceae</taxon>
        <taxon>Mitsuokella</taxon>
    </lineage>
</organism>
<keyword evidence="2" id="KW-1185">Reference proteome</keyword>
<gene>
    <name evidence="1" type="ORF">ERS852385_02002</name>
</gene>
<evidence type="ECO:0000313" key="2">
    <source>
        <dbReference type="Proteomes" id="UP000095546"/>
    </source>
</evidence>
<dbReference type="EMBL" id="CYYU01000022">
    <property type="protein sequence ID" value="CUO04576.1"/>
    <property type="molecule type" value="Genomic_DNA"/>
</dbReference>
<sequence length="64" mass="7476">MQKAVRDSFESTDRLSFWEMSFLEFLEFLDCQSFYLRGKLRQAQSVLVCNPVSVTSLPAEKMPH</sequence>